<keyword evidence="2" id="KW-1185">Reference proteome</keyword>
<organism evidence="1 2">
    <name type="scientific">Peribacillus huizhouensis</name>
    <dbReference type="NCBI Taxonomy" id="1501239"/>
    <lineage>
        <taxon>Bacteria</taxon>
        <taxon>Bacillati</taxon>
        <taxon>Bacillota</taxon>
        <taxon>Bacilli</taxon>
        <taxon>Bacillales</taxon>
        <taxon>Bacillaceae</taxon>
        <taxon>Peribacillus</taxon>
    </lineage>
</organism>
<reference evidence="1 2" key="1">
    <citation type="submission" date="2020-08" db="EMBL/GenBank/DDBJ databases">
        <title>Genomic Encyclopedia of Type Strains, Phase IV (KMG-IV): sequencing the most valuable type-strain genomes for metagenomic binning, comparative biology and taxonomic classification.</title>
        <authorList>
            <person name="Goeker M."/>
        </authorList>
    </citation>
    <scope>NUCLEOTIDE SEQUENCE [LARGE SCALE GENOMIC DNA]</scope>
    <source>
        <strain evidence="1 2">DSM 105481</strain>
    </source>
</reference>
<protein>
    <submittedName>
        <fullName evidence="1">Uncharacterized protein</fullName>
    </submittedName>
</protein>
<name>A0ABR6CN19_9BACI</name>
<comment type="caution">
    <text evidence="1">The sequence shown here is derived from an EMBL/GenBank/DDBJ whole genome shotgun (WGS) entry which is preliminary data.</text>
</comment>
<evidence type="ECO:0000313" key="1">
    <source>
        <dbReference type="EMBL" id="MBA9026408.1"/>
    </source>
</evidence>
<evidence type="ECO:0000313" key="2">
    <source>
        <dbReference type="Proteomes" id="UP000626697"/>
    </source>
</evidence>
<sequence>MRDKETLGVYENGKELMNIDDPDEENIKKTNI</sequence>
<accession>A0ABR6CN19</accession>
<proteinExistence type="predicted"/>
<dbReference type="Proteomes" id="UP000626697">
    <property type="component" value="Unassembled WGS sequence"/>
</dbReference>
<gene>
    <name evidence="1" type="ORF">HNP81_001693</name>
</gene>
<dbReference type="EMBL" id="JACJHX010000004">
    <property type="protein sequence ID" value="MBA9026408.1"/>
    <property type="molecule type" value="Genomic_DNA"/>
</dbReference>